<name>A0A0F9G6X9_9ZZZZ</name>
<sequence>MDVERIKRKYRRNARFYDALLRRPTQRLREKAIGRLALQPGETVFDLGCGTGLSFDALERAVGPQGHITGLEVSPDMLARAKEKVARHGWTNVTLLEADAEEAGLEPESADAVLCFYTHDILNSRRALERALAALRPGGRFVAAGGKRASGPHGVLLNLATFAYSLPFITNLSGTARPWTHLEHLLGPLDVEEHLWGSAYIAHGVRGATKGKGHRA</sequence>
<dbReference type="Pfam" id="PF13649">
    <property type="entry name" value="Methyltransf_25"/>
    <property type="match status" value="1"/>
</dbReference>
<proteinExistence type="predicted"/>
<dbReference type="CDD" id="cd02440">
    <property type="entry name" value="AdoMet_MTases"/>
    <property type="match status" value="1"/>
</dbReference>
<gene>
    <name evidence="5" type="ORF">LCGC14_1863050</name>
</gene>
<comment type="caution">
    <text evidence="5">The sequence shown here is derived from an EMBL/GenBank/DDBJ whole genome shotgun (WGS) entry which is preliminary data.</text>
</comment>
<protein>
    <recommendedName>
        <fullName evidence="4">Methyltransferase domain-containing protein</fullName>
    </recommendedName>
</protein>
<evidence type="ECO:0000259" key="4">
    <source>
        <dbReference type="Pfam" id="PF13649"/>
    </source>
</evidence>
<keyword evidence="1" id="KW-0489">Methyltransferase</keyword>
<dbReference type="InterPro" id="IPR029063">
    <property type="entry name" value="SAM-dependent_MTases_sf"/>
</dbReference>
<keyword evidence="3" id="KW-0949">S-adenosyl-L-methionine</keyword>
<dbReference type="SUPFAM" id="SSF53335">
    <property type="entry name" value="S-adenosyl-L-methionine-dependent methyltransferases"/>
    <property type="match status" value="1"/>
</dbReference>
<accession>A0A0F9G6X9</accession>
<dbReference type="PANTHER" id="PTHR43464">
    <property type="entry name" value="METHYLTRANSFERASE"/>
    <property type="match status" value="1"/>
</dbReference>
<dbReference type="PANTHER" id="PTHR43464:SF19">
    <property type="entry name" value="UBIQUINONE BIOSYNTHESIS O-METHYLTRANSFERASE, MITOCHONDRIAL"/>
    <property type="match status" value="1"/>
</dbReference>
<feature type="domain" description="Methyltransferase" evidence="4">
    <location>
        <begin position="44"/>
        <end position="139"/>
    </location>
</feature>
<dbReference type="Gene3D" id="3.40.50.150">
    <property type="entry name" value="Vaccinia Virus protein VP39"/>
    <property type="match status" value="1"/>
</dbReference>
<evidence type="ECO:0000313" key="5">
    <source>
        <dbReference type="EMBL" id="KKL94599.1"/>
    </source>
</evidence>
<evidence type="ECO:0000256" key="3">
    <source>
        <dbReference type="ARBA" id="ARBA00022691"/>
    </source>
</evidence>
<reference evidence="5" key="1">
    <citation type="journal article" date="2015" name="Nature">
        <title>Complex archaea that bridge the gap between prokaryotes and eukaryotes.</title>
        <authorList>
            <person name="Spang A."/>
            <person name="Saw J.H."/>
            <person name="Jorgensen S.L."/>
            <person name="Zaremba-Niedzwiedzka K."/>
            <person name="Martijn J."/>
            <person name="Lind A.E."/>
            <person name="van Eijk R."/>
            <person name="Schleper C."/>
            <person name="Guy L."/>
            <person name="Ettema T.J."/>
        </authorList>
    </citation>
    <scope>NUCLEOTIDE SEQUENCE</scope>
</reference>
<dbReference type="GO" id="GO:0008168">
    <property type="term" value="F:methyltransferase activity"/>
    <property type="evidence" value="ECO:0007669"/>
    <property type="project" value="UniProtKB-KW"/>
</dbReference>
<evidence type="ECO:0000256" key="1">
    <source>
        <dbReference type="ARBA" id="ARBA00022603"/>
    </source>
</evidence>
<evidence type="ECO:0000256" key="2">
    <source>
        <dbReference type="ARBA" id="ARBA00022679"/>
    </source>
</evidence>
<keyword evidence="2" id="KW-0808">Transferase</keyword>
<dbReference type="EMBL" id="LAZR01018883">
    <property type="protein sequence ID" value="KKL94599.1"/>
    <property type="molecule type" value="Genomic_DNA"/>
</dbReference>
<dbReference type="InterPro" id="IPR041698">
    <property type="entry name" value="Methyltransf_25"/>
</dbReference>
<organism evidence="5">
    <name type="scientific">marine sediment metagenome</name>
    <dbReference type="NCBI Taxonomy" id="412755"/>
    <lineage>
        <taxon>unclassified sequences</taxon>
        <taxon>metagenomes</taxon>
        <taxon>ecological metagenomes</taxon>
    </lineage>
</organism>
<dbReference type="GO" id="GO:0032259">
    <property type="term" value="P:methylation"/>
    <property type="evidence" value="ECO:0007669"/>
    <property type="project" value="UniProtKB-KW"/>
</dbReference>
<dbReference type="AlphaFoldDB" id="A0A0F9G6X9"/>